<evidence type="ECO:0000313" key="19">
    <source>
        <dbReference type="EMBL" id="NXT34114.1"/>
    </source>
</evidence>
<comment type="similarity">
    <text evidence="14">Belongs to the LAMP family.</text>
</comment>
<comment type="caution">
    <text evidence="14">Lacks conserved residue(s) required for the propagation of feature annotation.</text>
</comment>
<evidence type="ECO:0000256" key="2">
    <source>
        <dbReference type="ARBA" id="ARBA00022475"/>
    </source>
</evidence>
<comment type="caution">
    <text evidence="19">The sequence shown here is derived from an EMBL/GenBank/DDBJ whole genome shotgun (WGS) entry which is preliminary data.</text>
</comment>
<accession>A0A7L3BR46</accession>
<evidence type="ECO:0000259" key="17">
    <source>
        <dbReference type="Pfam" id="PF01299"/>
    </source>
</evidence>
<feature type="compositionally biased region" description="Low complexity" evidence="15">
    <location>
        <begin position="188"/>
        <end position="200"/>
    </location>
</feature>
<dbReference type="FunFam" id="2.40.160.110:FF:000001">
    <property type="entry name" value="lysosome-associated membrane glycoprotein 2 isoform X2"/>
    <property type="match status" value="1"/>
</dbReference>
<dbReference type="PROSITE" id="PS00310">
    <property type="entry name" value="LAMP_1"/>
    <property type="match status" value="1"/>
</dbReference>
<dbReference type="GO" id="GO:0072594">
    <property type="term" value="P:establishment of protein localization to organelle"/>
    <property type="evidence" value="ECO:0007669"/>
    <property type="project" value="TreeGrafter"/>
</dbReference>
<evidence type="ECO:0000256" key="16">
    <source>
        <dbReference type="SAM" id="Phobius"/>
    </source>
</evidence>
<keyword evidence="3 14" id="KW-0812">Transmembrane</keyword>
<dbReference type="OrthoDB" id="10037042at2759"/>
<evidence type="ECO:0000256" key="11">
    <source>
        <dbReference type="ARBA" id="ARBA00037817"/>
    </source>
</evidence>
<gene>
    <name evidence="19" type="primary">Lamp1</name>
    <name evidence="19" type="ORF">PELURI_R13702</name>
</gene>
<feature type="non-terminal residue" evidence="19">
    <location>
        <position position="407"/>
    </location>
</feature>
<evidence type="ECO:0000256" key="7">
    <source>
        <dbReference type="ARBA" id="ARBA00023136"/>
    </source>
</evidence>
<feature type="domain" description="Lysosome-associated membrane glycoprotein 2-like luminal" evidence="17">
    <location>
        <begin position="207"/>
        <end position="354"/>
    </location>
</feature>
<feature type="domain" description="Lysosome-associated membrane glycoprotein 2-like transmembrane" evidence="18">
    <location>
        <begin position="374"/>
        <end position="405"/>
    </location>
</feature>
<dbReference type="InterPro" id="IPR002000">
    <property type="entry name" value="Lysosome-assoc_membr_glycop"/>
</dbReference>
<dbReference type="PANTHER" id="PTHR11506">
    <property type="entry name" value="LYSOSOME-ASSOCIATED MEMBRANE GLYCOPROTEIN"/>
    <property type="match status" value="1"/>
</dbReference>
<feature type="disulfide bond" evidence="14">
    <location>
        <begin position="328"/>
        <end position="365"/>
    </location>
</feature>
<dbReference type="GO" id="GO:0005886">
    <property type="term" value="C:plasma membrane"/>
    <property type="evidence" value="ECO:0007669"/>
    <property type="project" value="UniProtKB-SubCell"/>
</dbReference>
<dbReference type="PROSITE" id="PS00311">
    <property type="entry name" value="LAMP_2"/>
    <property type="match status" value="1"/>
</dbReference>
<dbReference type="GO" id="GO:0031902">
    <property type="term" value="C:late endosome membrane"/>
    <property type="evidence" value="ECO:0007669"/>
    <property type="project" value="TreeGrafter"/>
</dbReference>
<keyword evidence="8 14" id="KW-1015">Disulfide bond</keyword>
<dbReference type="InterPro" id="IPR048524">
    <property type="entry name" value="Lamp2-like_TM"/>
</dbReference>
<keyword evidence="2" id="KW-1003">Cell membrane</keyword>
<dbReference type="PROSITE" id="PS51407">
    <property type="entry name" value="LAMP_3"/>
    <property type="match status" value="1"/>
</dbReference>
<feature type="region of interest" description="Disordered" evidence="15">
    <location>
        <begin position="183"/>
        <end position="207"/>
    </location>
</feature>
<evidence type="ECO:0000256" key="15">
    <source>
        <dbReference type="SAM" id="MobiDB-lite"/>
    </source>
</evidence>
<keyword evidence="5" id="KW-0967">Endosome</keyword>
<dbReference type="AlphaFoldDB" id="A0A7L3BR46"/>
<dbReference type="InterPro" id="IPR048528">
    <property type="entry name" value="Lamp2-like_luminal"/>
</dbReference>
<keyword evidence="6 16" id="KW-1133">Transmembrane helix</keyword>
<reference evidence="19 20" key="1">
    <citation type="submission" date="2019-09" db="EMBL/GenBank/DDBJ databases">
        <title>Bird 10,000 Genomes (B10K) Project - Family phase.</title>
        <authorList>
            <person name="Zhang G."/>
        </authorList>
    </citation>
    <scope>NUCLEOTIDE SEQUENCE [LARGE SCALE GENOMIC DNA]</scope>
    <source>
        <strain evidence="19">B10K-DU-012-45</strain>
    </source>
</reference>
<proteinExistence type="inferred from homology"/>
<evidence type="ECO:0000256" key="9">
    <source>
        <dbReference type="ARBA" id="ARBA00023180"/>
    </source>
</evidence>
<evidence type="ECO:0000313" key="20">
    <source>
        <dbReference type="Proteomes" id="UP000555367"/>
    </source>
</evidence>
<evidence type="ECO:0000256" key="8">
    <source>
        <dbReference type="ARBA" id="ARBA00023157"/>
    </source>
</evidence>
<evidence type="ECO:0000256" key="1">
    <source>
        <dbReference type="ARBA" id="ARBA00004251"/>
    </source>
</evidence>
<comment type="subcellular location">
    <subcellularLocation>
        <location evidence="1">Cell membrane</location>
        <topology evidence="1">Single-pass type I membrane protein</topology>
    </subcellularLocation>
    <subcellularLocation>
        <location evidence="12">Cytolytic granule membrane</location>
        <topology evidence="12">Single-pass type I membrane protein</topology>
    </subcellularLocation>
    <subcellularLocation>
        <location evidence="11">Late endosome membrane</location>
        <topology evidence="11">Single-pass type I membrane protein</topology>
    </subcellularLocation>
    <subcellularLocation>
        <location evidence="14">Lysosome membrane</location>
        <topology evidence="14">Single-pass type I membrane protein</topology>
    </subcellularLocation>
</comment>
<evidence type="ECO:0000256" key="10">
    <source>
        <dbReference type="ARBA" id="ARBA00023228"/>
    </source>
</evidence>
<evidence type="ECO:0000256" key="14">
    <source>
        <dbReference type="PROSITE-ProRule" id="PRU00740"/>
    </source>
</evidence>
<feature type="disulfide bond" evidence="14">
    <location>
        <begin position="221"/>
        <end position="259"/>
    </location>
</feature>
<keyword evidence="7 14" id="KW-0472">Membrane</keyword>
<keyword evidence="4" id="KW-0732">Signal</keyword>
<evidence type="ECO:0000256" key="5">
    <source>
        <dbReference type="ARBA" id="ARBA00022753"/>
    </source>
</evidence>
<feature type="disulfide bond" evidence="14">
    <location>
        <begin position="135"/>
        <end position="171"/>
    </location>
</feature>
<feature type="transmembrane region" description="Helical" evidence="16">
    <location>
        <begin position="372"/>
        <end position="395"/>
    </location>
</feature>
<evidence type="ECO:0000259" key="18">
    <source>
        <dbReference type="Pfam" id="PF21222"/>
    </source>
</evidence>
<dbReference type="PANTHER" id="PTHR11506:SF27">
    <property type="entry name" value="LYSOSOME-ASSOCIATED MEMBRANE GLYCOPROTEIN 1"/>
    <property type="match status" value="1"/>
</dbReference>
<evidence type="ECO:0000256" key="12">
    <source>
        <dbReference type="ARBA" id="ARBA00060404"/>
    </source>
</evidence>
<dbReference type="Pfam" id="PF21222">
    <property type="entry name" value="Lamp2_2nd"/>
    <property type="match status" value="1"/>
</dbReference>
<name>A0A7L3BR46_PELUR</name>
<keyword evidence="10 14" id="KW-0458">Lysosome</keyword>
<evidence type="ECO:0000256" key="6">
    <source>
        <dbReference type="ARBA" id="ARBA00022989"/>
    </source>
</evidence>
<dbReference type="EMBL" id="VZTQ01003842">
    <property type="protein sequence ID" value="NXT34114.1"/>
    <property type="molecule type" value="Genomic_DNA"/>
</dbReference>
<dbReference type="Pfam" id="PF01299">
    <property type="entry name" value="Lamp2-like_luminal"/>
    <property type="match status" value="2"/>
</dbReference>
<protein>
    <recommendedName>
        <fullName evidence="13">Lysosome-associated membrane glycoprotein 1</fullName>
    </recommendedName>
</protein>
<feature type="non-terminal residue" evidence="19">
    <location>
        <position position="1"/>
    </location>
</feature>
<dbReference type="CDD" id="cd12087">
    <property type="entry name" value="TM_EGFR-like"/>
    <property type="match status" value="1"/>
</dbReference>
<feature type="domain" description="Lysosome-associated membrane glycoprotein 2-like luminal" evidence="17">
    <location>
        <begin position="9"/>
        <end position="158"/>
    </location>
</feature>
<evidence type="ECO:0000256" key="13">
    <source>
        <dbReference type="ARBA" id="ARBA00074383"/>
    </source>
</evidence>
<evidence type="ECO:0000256" key="4">
    <source>
        <dbReference type="ARBA" id="ARBA00022729"/>
    </source>
</evidence>
<keyword evidence="9" id="KW-0325">Glycoprotein</keyword>
<dbReference type="Gene3D" id="2.40.160.110">
    <property type="match status" value="2"/>
</dbReference>
<keyword evidence="20" id="KW-1185">Reference proteome</keyword>
<dbReference type="Proteomes" id="UP000555367">
    <property type="component" value="Unassembled WGS sequence"/>
</dbReference>
<organism evidence="19 20">
    <name type="scientific">Pelecanoides urinatrix</name>
    <name type="common">Common diving petrel</name>
    <name type="synonym">Procellaria urinatrix</name>
    <dbReference type="NCBI Taxonomy" id="37079"/>
    <lineage>
        <taxon>Eukaryota</taxon>
        <taxon>Metazoa</taxon>
        <taxon>Chordata</taxon>
        <taxon>Craniata</taxon>
        <taxon>Vertebrata</taxon>
        <taxon>Euteleostomi</taxon>
        <taxon>Archelosauria</taxon>
        <taxon>Archosauria</taxon>
        <taxon>Dinosauria</taxon>
        <taxon>Saurischia</taxon>
        <taxon>Theropoda</taxon>
        <taxon>Coelurosauria</taxon>
        <taxon>Aves</taxon>
        <taxon>Neognathae</taxon>
        <taxon>Neoaves</taxon>
        <taxon>Aequornithes</taxon>
        <taxon>Procellariiformes</taxon>
        <taxon>Procellariidae</taxon>
        <taxon>Pelecanoides</taxon>
    </lineage>
</organism>
<dbReference type="GO" id="GO:0005765">
    <property type="term" value="C:lysosomal membrane"/>
    <property type="evidence" value="ECO:0007669"/>
    <property type="project" value="UniProtKB-SubCell"/>
</dbReference>
<evidence type="ECO:0000256" key="3">
    <source>
        <dbReference type="ARBA" id="ARBA00022692"/>
    </source>
</evidence>
<dbReference type="InterPro" id="IPR018134">
    <property type="entry name" value="LAMP_CS"/>
</dbReference>
<dbReference type="PRINTS" id="PR00336">
    <property type="entry name" value="LYSASSOCTDMP"/>
</dbReference>
<sequence>LTGFLQASSSFEVKDSSGKVCIIADLTVTFSVEYKIHGQKEFAHFFLPQNATVEPQSSCGKGNTSHPVLVLGFGAGHSLSLNFSEYADKYQVEELVFRYNLSDATLFHNSTAGKMETSLSHKIIIQAYMGTKYRCINSKHVNMKNVNITFSNVTLEAYLTNGTFSMNKTECAEDMVSTTSVVPTTAKQTTSQVPTTSPAPTASPPNPAVGKYNVTGPNGTCVLAYMGLQLNITYLKKDEKMGLDLLNFIPPNTTSSGTCDNMSAFLNLTFEKTRVIFHFALNASAEKFFLQGVNVSTTLPSEAKVPKFEASNNSMSELRATVGNSYKCSAEENLQVTDKALVNVFDVQIQVFKIDGDKFGAVEECQLDENNMLIPIIVGAALAGLVLIVLIAYLIGRKRSHAGYQTI</sequence>